<evidence type="ECO:0000256" key="2">
    <source>
        <dbReference type="ARBA" id="ARBA00022487"/>
    </source>
</evidence>
<dbReference type="InterPro" id="IPR002018">
    <property type="entry name" value="CarbesteraseB"/>
</dbReference>
<evidence type="ECO:0000259" key="7">
    <source>
        <dbReference type="Pfam" id="PF00135"/>
    </source>
</evidence>
<feature type="chain" id="PRO_5040539321" description="Carboxylic ester hydrolase" evidence="6">
    <location>
        <begin position="21"/>
        <end position="571"/>
    </location>
</feature>
<gene>
    <name evidence="8" type="ORF">PHYEVI_LOCUS5606</name>
</gene>
<feature type="domain" description="Carboxylesterase type B" evidence="7">
    <location>
        <begin position="28"/>
        <end position="553"/>
    </location>
</feature>
<evidence type="ECO:0000256" key="4">
    <source>
        <dbReference type="ARBA" id="ARBA00023157"/>
    </source>
</evidence>
<protein>
    <recommendedName>
        <fullName evidence="6">Carboxylic ester hydrolase</fullName>
        <ecNumber evidence="6">3.1.1.-</ecNumber>
    </recommendedName>
</protein>
<dbReference type="Gene3D" id="3.40.50.1820">
    <property type="entry name" value="alpha/beta hydrolase"/>
    <property type="match status" value="1"/>
</dbReference>
<dbReference type="EMBL" id="OU900095">
    <property type="protein sequence ID" value="CAG9859232.1"/>
    <property type="molecule type" value="Genomic_DNA"/>
</dbReference>
<dbReference type="InterPro" id="IPR019826">
    <property type="entry name" value="Carboxylesterase_B_AS"/>
</dbReference>
<evidence type="ECO:0000313" key="8">
    <source>
        <dbReference type="EMBL" id="CAG9859232.1"/>
    </source>
</evidence>
<keyword evidence="2" id="KW-0719">Serine esterase</keyword>
<keyword evidence="5" id="KW-0325">Glycoprotein</keyword>
<feature type="signal peptide" evidence="6">
    <location>
        <begin position="1"/>
        <end position="20"/>
    </location>
</feature>
<keyword evidence="3 6" id="KW-0378">Hydrolase</keyword>
<evidence type="ECO:0000256" key="5">
    <source>
        <dbReference type="ARBA" id="ARBA00023180"/>
    </source>
</evidence>
<dbReference type="InterPro" id="IPR029058">
    <property type="entry name" value="AB_hydrolase_fold"/>
</dbReference>
<keyword evidence="9" id="KW-1185">Reference proteome</keyword>
<sequence length="571" mass="64737">MKHTALICLWVLFRSGTVLTSDFHDEYPQIEISDGILNGAYLKTNNRRKICGFTGIPFAKPPIGELRFQAPVPNDPWTGERNATGVHAECPQRDVYSRSKVISGEEDCLYLNVYTPKLLDFEYDLLPVMFWIHGGGLLCGSGNIIPYHPSTLLDRDVVLVTTNYRIGPLGFFATGDDVVPGNNGLKDQNLALQWAKKNIQKFGGDPDRITLFGGSAGGTSVSFQMISPLSNGLFNKAIIQSGTSMCPWGLSENDETIKNSFKLGKALNCPTESSQDMVECLRKVDARTFIELDDIFKLWDYDPMIPFKPIIEPKSTKNPFLPDHPLNIIKSGKSVDVPVIIGVTSQDGALKTSGYINENLLDEFAEKFDEILPVSLFYNRTEKDYQKMTDKIKKFYFSGKKIQDSIKVVTDLYSDGWFFKCADDLARLYTKYYKQPVYFYKFGYRGSSSLSKFFGGGDVDYGTVHGDELMYLFPFDKTVFPDEPPTENDRKMSKIMRTLWTNFAYTGNPTPKTSKLVPVKWLPYTLANEDYFHIDNDGLSMQSQFFKDRAEFWRSLNDPLLETAKQIREEL</sequence>
<organism evidence="8 9">
    <name type="scientific">Phyllotreta striolata</name>
    <name type="common">Striped flea beetle</name>
    <name type="synonym">Crioceris striolata</name>
    <dbReference type="NCBI Taxonomy" id="444603"/>
    <lineage>
        <taxon>Eukaryota</taxon>
        <taxon>Metazoa</taxon>
        <taxon>Ecdysozoa</taxon>
        <taxon>Arthropoda</taxon>
        <taxon>Hexapoda</taxon>
        <taxon>Insecta</taxon>
        <taxon>Pterygota</taxon>
        <taxon>Neoptera</taxon>
        <taxon>Endopterygota</taxon>
        <taxon>Coleoptera</taxon>
        <taxon>Polyphaga</taxon>
        <taxon>Cucujiformia</taxon>
        <taxon>Chrysomeloidea</taxon>
        <taxon>Chrysomelidae</taxon>
        <taxon>Galerucinae</taxon>
        <taxon>Alticini</taxon>
        <taxon>Phyllotreta</taxon>
    </lineage>
</organism>
<dbReference type="PANTHER" id="PTHR11559">
    <property type="entry name" value="CARBOXYLESTERASE"/>
    <property type="match status" value="1"/>
</dbReference>
<proteinExistence type="inferred from homology"/>
<dbReference type="InterPro" id="IPR050309">
    <property type="entry name" value="Type-B_Carboxylest/Lipase"/>
</dbReference>
<evidence type="ECO:0000256" key="1">
    <source>
        <dbReference type="ARBA" id="ARBA00005964"/>
    </source>
</evidence>
<dbReference type="Pfam" id="PF00135">
    <property type="entry name" value="COesterase"/>
    <property type="match status" value="1"/>
</dbReference>
<evidence type="ECO:0000256" key="3">
    <source>
        <dbReference type="ARBA" id="ARBA00022801"/>
    </source>
</evidence>
<accession>A0A9N9XPC7</accession>
<dbReference type="PROSITE" id="PS00122">
    <property type="entry name" value="CARBOXYLESTERASE_B_1"/>
    <property type="match status" value="1"/>
</dbReference>
<dbReference type="OrthoDB" id="19653at2759"/>
<keyword evidence="6" id="KW-0732">Signal</keyword>
<evidence type="ECO:0000256" key="6">
    <source>
        <dbReference type="RuleBase" id="RU361235"/>
    </source>
</evidence>
<reference evidence="8" key="1">
    <citation type="submission" date="2022-01" db="EMBL/GenBank/DDBJ databases">
        <authorList>
            <person name="King R."/>
        </authorList>
    </citation>
    <scope>NUCLEOTIDE SEQUENCE</scope>
</reference>
<dbReference type="SUPFAM" id="SSF53474">
    <property type="entry name" value="alpha/beta-Hydrolases"/>
    <property type="match status" value="1"/>
</dbReference>
<comment type="similarity">
    <text evidence="1 6">Belongs to the type-B carboxylesterase/lipase family.</text>
</comment>
<dbReference type="InterPro" id="IPR019819">
    <property type="entry name" value="Carboxylesterase_B_CS"/>
</dbReference>
<dbReference type="PROSITE" id="PS00941">
    <property type="entry name" value="CARBOXYLESTERASE_B_2"/>
    <property type="match status" value="1"/>
</dbReference>
<evidence type="ECO:0000313" key="9">
    <source>
        <dbReference type="Proteomes" id="UP001153712"/>
    </source>
</evidence>
<name>A0A9N9XPC7_PHYSR</name>
<dbReference type="GO" id="GO:0052689">
    <property type="term" value="F:carboxylic ester hydrolase activity"/>
    <property type="evidence" value="ECO:0007669"/>
    <property type="project" value="UniProtKB-KW"/>
</dbReference>
<dbReference type="EC" id="3.1.1.-" evidence="6"/>
<keyword evidence="4" id="KW-1015">Disulfide bond</keyword>
<dbReference type="AlphaFoldDB" id="A0A9N9XPC7"/>
<dbReference type="Proteomes" id="UP001153712">
    <property type="component" value="Chromosome 2"/>
</dbReference>
<dbReference type="CDD" id="cd00312">
    <property type="entry name" value="Esterase_lipase"/>
    <property type="match status" value="1"/>
</dbReference>